<comment type="caution">
    <text evidence="2">The sequence shown here is derived from an EMBL/GenBank/DDBJ whole genome shotgun (WGS) entry which is preliminary data.</text>
</comment>
<protein>
    <submittedName>
        <fullName evidence="2">HNH endonuclease</fullName>
    </submittedName>
</protein>
<keyword evidence="2" id="KW-0378">Hydrolase</keyword>
<evidence type="ECO:0000313" key="2">
    <source>
        <dbReference type="EMBL" id="HGB35681.1"/>
    </source>
</evidence>
<dbReference type="InterPro" id="IPR002711">
    <property type="entry name" value="HNH"/>
</dbReference>
<proteinExistence type="predicted"/>
<dbReference type="AlphaFoldDB" id="A0A7V3NUZ1"/>
<dbReference type="GO" id="GO:0008270">
    <property type="term" value="F:zinc ion binding"/>
    <property type="evidence" value="ECO:0007669"/>
    <property type="project" value="InterPro"/>
</dbReference>
<keyword evidence="2" id="KW-0540">Nuclease</keyword>
<evidence type="ECO:0000259" key="1">
    <source>
        <dbReference type="Pfam" id="PF01844"/>
    </source>
</evidence>
<gene>
    <name evidence="2" type="ORF">ENV38_02090</name>
</gene>
<dbReference type="GO" id="GO:0003676">
    <property type="term" value="F:nucleic acid binding"/>
    <property type="evidence" value="ECO:0007669"/>
    <property type="project" value="InterPro"/>
</dbReference>
<sequence length="80" mass="9385">MGLFHTLSKEKKMEILGRILEFQNGKCFLCEEEIEKSALNDVEEFLRKHEVDHKIALSEGGKDDWVILHRECNRKNLVKS</sequence>
<dbReference type="GO" id="GO:0004519">
    <property type="term" value="F:endonuclease activity"/>
    <property type="evidence" value="ECO:0007669"/>
    <property type="project" value="UniProtKB-KW"/>
</dbReference>
<dbReference type="CDD" id="cd00085">
    <property type="entry name" value="HNHc"/>
    <property type="match status" value="1"/>
</dbReference>
<name>A0A7V3NUZ1_UNCW3</name>
<accession>A0A7V3NUZ1</accession>
<reference evidence="2" key="1">
    <citation type="journal article" date="2020" name="mSystems">
        <title>Genome- and Community-Level Interaction Insights into Carbon Utilization and Element Cycling Functions of Hydrothermarchaeota in Hydrothermal Sediment.</title>
        <authorList>
            <person name="Zhou Z."/>
            <person name="Liu Y."/>
            <person name="Xu W."/>
            <person name="Pan J."/>
            <person name="Luo Z.H."/>
            <person name="Li M."/>
        </authorList>
    </citation>
    <scope>NUCLEOTIDE SEQUENCE [LARGE SCALE GENOMIC DNA]</scope>
    <source>
        <strain evidence="2">SpSt-754</strain>
    </source>
</reference>
<dbReference type="Pfam" id="PF01844">
    <property type="entry name" value="HNH"/>
    <property type="match status" value="1"/>
</dbReference>
<dbReference type="Gene3D" id="1.10.30.50">
    <property type="match status" value="1"/>
</dbReference>
<dbReference type="InterPro" id="IPR003615">
    <property type="entry name" value="HNH_nuc"/>
</dbReference>
<keyword evidence="2" id="KW-0255">Endonuclease</keyword>
<organism evidence="2">
    <name type="scientific">candidate division WOR-3 bacterium</name>
    <dbReference type="NCBI Taxonomy" id="2052148"/>
    <lineage>
        <taxon>Bacteria</taxon>
        <taxon>Bacteria division WOR-3</taxon>
    </lineage>
</organism>
<feature type="domain" description="HNH" evidence="1">
    <location>
        <begin position="29"/>
        <end position="75"/>
    </location>
</feature>
<dbReference type="EMBL" id="DTGD01000080">
    <property type="protein sequence ID" value="HGB35681.1"/>
    <property type="molecule type" value="Genomic_DNA"/>
</dbReference>